<organism evidence="1 2">
    <name type="scientific">Oesophagostomum dentatum</name>
    <name type="common">Nodular worm</name>
    <dbReference type="NCBI Taxonomy" id="61180"/>
    <lineage>
        <taxon>Eukaryota</taxon>
        <taxon>Metazoa</taxon>
        <taxon>Ecdysozoa</taxon>
        <taxon>Nematoda</taxon>
        <taxon>Chromadorea</taxon>
        <taxon>Rhabditida</taxon>
        <taxon>Rhabditina</taxon>
        <taxon>Rhabditomorpha</taxon>
        <taxon>Strongyloidea</taxon>
        <taxon>Strongylidae</taxon>
        <taxon>Oesophagostomum</taxon>
    </lineage>
</organism>
<protein>
    <recommendedName>
        <fullName evidence="3">Protein kinase domain-containing protein</fullName>
    </recommendedName>
</protein>
<evidence type="ECO:0000313" key="2">
    <source>
        <dbReference type="Proteomes" id="UP000053660"/>
    </source>
</evidence>
<dbReference type="Proteomes" id="UP000053660">
    <property type="component" value="Unassembled WGS sequence"/>
</dbReference>
<gene>
    <name evidence="1" type="ORF">OESDEN_18962</name>
</gene>
<dbReference type="EMBL" id="KN590859">
    <property type="protein sequence ID" value="KHJ81352.1"/>
    <property type="molecule type" value="Genomic_DNA"/>
</dbReference>
<reference evidence="1 2" key="1">
    <citation type="submission" date="2014-03" db="EMBL/GenBank/DDBJ databases">
        <title>Draft genome of the hookworm Oesophagostomum dentatum.</title>
        <authorList>
            <person name="Mitreva M."/>
        </authorList>
    </citation>
    <scope>NUCLEOTIDE SEQUENCE [LARGE SCALE GENOMIC DNA]</scope>
    <source>
        <strain evidence="1 2">OD-Hann</strain>
    </source>
</reference>
<evidence type="ECO:0000313" key="1">
    <source>
        <dbReference type="EMBL" id="KHJ81352.1"/>
    </source>
</evidence>
<sequence length="178" mass="20251">MDPNKRISCKEAMEDPYFKMDPKPTEDVFYKFDIPYPKRESLPDADIKKSLAMNIVDDQNQQATNPQVSQNMNQQLDSEPVNKRLRMGGQQMNANSQPMFPSGEFHQPMQNQHMISQSIFIAFTLLFSGYGWDDESATTAVSTAAYIRESTDAHFNASHRSAQMGMMQGGQQFPHQSM</sequence>
<dbReference type="AlphaFoldDB" id="A0A0B1SCS3"/>
<accession>A0A0B1SCS3</accession>
<dbReference type="OrthoDB" id="6284126at2759"/>
<evidence type="ECO:0008006" key="3">
    <source>
        <dbReference type="Google" id="ProtNLM"/>
    </source>
</evidence>
<proteinExistence type="predicted"/>
<feature type="non-terminal residue" evidence="1">
    <location>
        <position position="178"/>
    </location>
</feature>
<keyword evidence="2" id="KW-1185">Reference proteome</keyword>
<name>A0A0B1SCS3_OESDE</name>